<comment type="caution">
    <text evidence="7">The sequence shown here is derived from an EMBL/GenBank/DDBJ whole genome shotgun (WGS) entry which is preliminary data.</text>
</comment>
<dbReference type="PANTHER" id="PTHR13353">
    <property type="entry name" value="TRANSMEMBRANE PROTEIN 19"/>
    <property type="match status" value="1"/>
</dbReference>
<dbReference type="RefSeq" id="WP_139607209.1">
    <property type="nucleotide sequence ID" value="NZ_VDCQ01000088.1"/>
</dbReference>
<evidence type="ECO:0000256" key="3">
    <source>
        <dbReference type="ARBA" id="ARBA00022692"/>
    </source>
</evidence>
<evidence type="ECO:0000256" key="4">
    <source>
        <dbReference type="ARBA" id="ARBA00022989"/>
    </source>
</evidence>
<dbReference type="PANTHER" id="PTHR13353:SF5">
    <property type="entry name" value="TRANSMEMBRANE PROTEIN 19"/>
    <property type="match status" value="1"/>
</dbReference>
<evidence type="ECO:0000256" key="2">
    <source>
        <dbReference type="ARBA" id="ARBA00009012"/>
    </source>
</evidence>
<accession>A0A5C4SWV6</accession>
<evidence type="ECO:0000313" key="8">
    <source>
        <dbReference type="Proteomes" id="UP000307943"/>
    </source>
</evidence>
<dbReference type="AlphaFoldDB" id="A0A5C4SWV6"/>
<dbReference type="GO" id="GO:0016020">
    <property type="term" value="C:membrane"/>
    <property type="evidence" value="ECO:0007669"/>
    <property type="project" value="UniProtKB-SubCell"/>
</dbReference>
<gene>
    <name evidence="7" type="ORF">FE784_36700</name>
</gene>
<evidence type="ECO:0000256" key="6">
    <source>
        <dbReference type="SAM" id="Phobius"/>
    </source>
</evidence>
<organism evidence="7 8">
    <name type="scientific">Paenibacillus hemerocallicola</name>
    <dbReference type="NCBI Taxonomy" id="1172614"/>
    <lineage>
        <taxon>Bacteria</taxon>
        <taxon>Bacillati</taxon>
        <taxon>Bacillota</taxon>
        <taxon>Bacilli</taxon>
        <taxon>Bacillales</taxon>
        <taxon>Paenibacillaceae</taxon>
        <taxon>Paenibacillus</taxon>
    </lineage>
</organism>
<dbReference type="InterPro" id="IPR002794">
    <property type="entry name" value="DUF92_TMEM19"/>
</dbReference>
<comment type="similarity">
    <text evidence="2">Belongs to the TMEM19 family.</text>
</comment>
<evidence type="ECO:0000313" key="7">
    <source>
        <dbReference type="EMBL" id="TNJ60025.1"/>
    </source>
</evidence>
<dbReference type="Pfam" id="PF01940">
    <property type="entry name" value="DUF92"/>
    <property type="match status" value="1"/>
</dbReference>
<protein>
    <submittedName>
        <fullName evidence="7">DUF92 domain-containing protein</fullName>
    </submittedName>
</protein>
<comment type="subcellular location">
    <subcellularLocation>
        <location evidence="1">Membrane</location>
        <topology evidence="1">Multi-pass membrane protein</topology>
    </subcellularLocation>
</comment>
<feature type="non-terminal residue" evidence="7">
    <location>
        <position position="276"/>
    </location>
</feature>
<evidence type="ECO:0000256" key="1">
    <source>
        <dbReference type="ARBA" id="ARBA00004141"/>
    </source>
</evidence>
<evidence type="ECO:0000256" key="5">
    <source>
        <dbReference type="ARBA" id="ARBA00023136"/>
    </source>
</evidence>
<sequence length="276" mass="28098">MEALIGLAGSLLIAGAAYLKRSLSLSGFAAAILLGTAMYALGSAVWFGTLIAFFLSSTLLSRWKKKAKEAVESGYEKSGRRDAGQVAANGGLALLLCAANAWWPHPMWWYAFLGVMAAVNADTWATEIGGLSKAPPRSILSGRRVAAGTSGGVSGLGLAASMAGGLFIGLVAWLLLLAVPGQDEPSGIASTWLQLPVWLGIGLFGGTVGSLADSLLGATVQQMFRCGVCGREIEAAHHCGQPAVRIRGFAGWNNDAVNVAGSLAGGLAAVAVAGGL</sequence>
<dbReference type="Proteomes" id="UP000307943">
    <property type="component" value="Unassembled WGS sequence"/>
</dbReference>
<dbReference type="OrthoDB" id="9808500at2"/>
<keyword evidence="3 6" id="KW-0812">Transmembrane</keyword>
<keyword evidence="4 6" id="KW-1133">Transmembrane helix</keyword>
<reference evidence="7 8" key="1">
    <citation type="submission" date="2019-05" db="EMBL/GenBank/DDBJ databases">
        <title>We sequenced the genome of Paenibacillus hemerocallicola KCTC 33185 for further insight into its adaptation and study the phylogeny of Paenibacillus.</title>
        <authorList>
            <person name="Narsing Rao M.P."/>
        </authorList>
    </citation>
    <scope>NUCLEOTIDE SEQUENCE [LARGE SCALE GENOMIC DNA]</scope>
    <source>
        <strain evidence="7 8">KCTC 33185</strain>
    </source>
</reference>
<keyword evidence="8" id="KW-1185">Reference proteome</keyword>
<name>A0A5C4SWV6_9BACL</name>
<keyword evidence="5 6" id="KW-0472">Membrane</keyword>
<dbReference type="EMBL" id="VDCQ01000088">
    <property type="protein sequence ID" value="TNJ60025.1"/>
    <property type="molecule type" value="Genomic_DNA"/>
</dbReference>
<proteinExistence type="inferred from homology"/>
<feature type="transmembrane region" description="Helical" evidence="6">
    <location>
        <begin position="29"/>
        <end position="55"/>
    </location>
</feature>
<feature type="transmembrane region" description="Helical" evidence="6">
    <location>
        <begin position="195"/>
        <end position="216"/>
    </location>
</feature>
<feature type="transmembrane region" description="Helical" evidence="6">
    <location>
        <begin position="152"/>
        <end position="175"/>
    </location>
</feature>